<comment type="caution">
    <text evidence="1">The sequence shown here is derived from an EMBL/GenBank/DDBJ whole genome shotgun (WGS) entry which is preliminary data.</text>
</comment>
<gene>
    <name evidence="1" type="ORF">OMM_02524</name>
</gene>
<evidence type="ECO:0008006" key="3">
    <source>
        <dbReference type="Google" id="ProtNLM"/>
    </source>
</evidence>
<reference evidence="2" key="1">
    <citation type="submission" date="2012-11" db="EMBL/GenBank/DDBJ databases">
        <authorList>
            <person name="Lucero-Rivera Y.E."/>
            <person name="Tovar-Ramirez D."/>
        </authorList>
    </citation>
    <scope>NUCLEOTIDE SEQUENCE [LARGE SCALE GENOMIC DNA]</scope>
    <source>
        <strain evidence="2">Araruama</strain>
    </source>
</reference>
<proteinExistence type="predicted"/>
<organism evidence="1 2">
    <name type="scientific">Candidatus Magnetoglobus multicellularis str. Araruama</name>
    <dbReference type="NCBI Taxonomy" id="890399"/>
    <lineage>
        <taxon>Bacteria</taxon>
        <taxon>Pseudomonadati</taxon>
        <taxon>Thermodesulfobacteriota</taxon>
        <taxon>Desulfobacteria</taxon>
        <taxon>Desulfobacterales</taxon>
        <taxon>Desulfobacteraceae</taxon>
        <taxon>Candidatus Magnetoglobus</taxon>
    </lineage>
</organism>
<name>A0A1V1P9E3_9BACT</name>
<protein>
    <recommendedName>
        <fullName evidence="3">CheW-like domain-containing protein</fullName>
    </recommendedName>
</protein>
<accession>A0A1V1P9E3</accession>
<evidence type="ECO:0000313" key="2">
    <source>
        <dbReference type="Proteomes" id="UP000189670"/>
    </source>
</evidence>
<dbReference type="EMBL" id="ATBP01000276">
    <property type="protein sequence ID" value="ETR71383.1"/>
    <property type="molecule type" value="Genomic_DNA"/>
</dbReference>
<dbReference type="Proteomes" id="UP000189670">
    <property type="component" value="Unassembled WGS sequence"/>
</dbReference>
<evidence type="ECO:0000313" key="1">
    <source>
        <dbReference type="EMBL" id="ETR71383.1"/>
    </source>
</evidence>
<sequence length="183" mass="21047">MTSVVYNMHEFLVLSYPELGFIINRDQIFASVFLEESQEMESDTRYLTAQMQFNEHTLPVFDLEHYIKDVFDCQNESLLNVALIVDRTIFNADNQETYADTIIKQYSYFSEQYLALKVNVNAVIKGIALSEVRLIPIGIREVLQGQGILGCRFPESCLIHYWLDFETIIINCVSGKAIGLNKD</sequence>
<dbReference type="AlphaFoldDB" id="A0A1V1P9E3"/>